<proteinExistence type="predicted"/>
<dbReference type="AlphaFoldDB" id="A0A4Y8LZS8"/>
<name>A0A4Y8LZS8_9BACL</name>
<dbReference type="EMBL" id="SOMN01000009">
    <property type="protein sequence ID" value="TFE27546.1"/>
    <property type="molecule type" value="Genomic_DNA"/>
</dbReference>
<keyword evidence="1" id="KW-0732">Signal</keyword>
<dbReference type="NCBIfam" id="NF008633">
    <property type="entry name" value="PRK11622.1"/>
    <property type="match status" value="1"/>
</dbReference>
<feature type="chain" id="PRO_5038699375" evidence="1">
    <location>
        <begin position="22"/>
        <end position="425"/>
    </location>
</feature>
<comment type="caution">
    <text evidence="2">The sequence shown here is derived from an EMBL/GenBank/DDBJ whole genome shotgun (WGS) entry which is preliminary data.</text>
</comment>
<dbReference type="PANTHER" id="PTHR42779:SF1">
    <property type="entry name" value="PROTEIN YNJB"/>
    <property type="match status" value="1"/>
</dbReference>
<sequence length="425" mass="47067">MRKKRSVKVILFLCLVSLIIAACSGKDSADKGKAAGDALLSGSWDQALAEAKGQTVNWYMWGGSDAINEFVDRKYGSVLKDKYGITLHRVPLSDTAEAVNKVLNEKQAGKNKDGSVDLIWINGENFATLKQADALFGPFATKLPNAKYVDYSNPAVGKDFGLDTEGYESVWGSAQFQFVYDSERMKPSELPHNYKELKSWAEKHPGRFTYNAPPDFTGTRFVKQLFYELSGGHQKWSKPFVQQEFDAEATKVWDYLNEVKPSLWRKGETYPKTIAELAALFNNNEVDFAFTQDIGGIATDIGKGKLPKTARPYVFDTGTIGDYHYVAIPYNAAHKAAAMVVANLILDPKLQFEKADPAKGWGDGIGIDPSKLEGANKKLYNELKAKSGETAVQADVLLKHKLPDLPAAYTPALEEGWKNLVLFQK</sequence>
<organism evidence="2 3">
    <name type="scientific">Cohnella luojiensis</name>
    <dbReference type="NCBI Taxonomy" id="652876"/>
    <lineage>
        <taxon>Bacteria</taxon>
        <taxon>Bacillati</taxon>
        <taxon>Bacillota</taxon>
        <taxon>Bacilli</taxon>
        <taxon>Bacillales</taxon>
        <taxon>Paenibacillaceae</taxon>
        <taxon>Cohnella</taxon>
    </lineage>
</organism>
<dbReference type="Gene3D" id="3.40.190.10">
    <property type="entry name" value="Periplasmic binding protein-like II"/>
    <property type="match status" value="2"/>
</dbReference>
<evidence type="ECO:0000313" key="3">
    <source>
        <dbReference type="Proteomes" id="UP000297900"/>
    </source>
</evidence>
<reference evidence="2 3" key="1">
    <citation type="submission" date="2019-03" db="EMBL/GenBank/DDBJ databases">
        <title>Cohnella endophytica sp. nov., a novel endophytic bacterium isolated from bark of Sonneratia apetala.</title>
        <authorList>
            <person name="Tuo L."/>
        </authorList>
    </citation>
    <scope>NUCLEOTIDE SEQUENCE [LARGE SCALE GENOMIC DNA]</scope>
    <source>
        <strain evidence="2 3">CCTCC AB 208254</strain>
    </source>
</reference>
<dbReference type="InterPro" id="IPR027020">
    <property type="entry name" value="YnjB"/>
</dbReference>
<dbReference type="PROSITE" id="PS51257">
    <property type="entry name" value="PROKAR_LIPOPROTEIN"/>
    <property type="match status" value="1"/>
</dbReference>
<accession>A0A4Y8LZS8</accession>
<evidence type="ECO:0000256" key="1">
    <source>
        <dbReference type="SAM" id="SignalP"/>
    </source>
</evidence>
<evidence type="ECO:0000313" key="2">
    <source>
        <dbReference type="EMBL" id="TFE27546.1"/>
    </source>
</evidence>
<dbReference type="SUPFAM" id="SSF53850">
    <property type="entry name" value="Periplasmic binding protein-like II"/>
    <property type="match status" value="1"/>
</dbReference>
<keyword evidence="3" id="KW-1185">Reference proteome</keyword>
<gene>
    <name evidence="2" type="ORF">E2980_09520</name>
</gene>
<feature type="signal peptide" evidence="1">
    <location>
        <begin position="1"/>
        <end position="21"/>
    </location>
</feature>
<dbReference type="Proteomes" id="UP000297900">
    <property type="component" value="Unassembled WGS sequence"/>
</dbReference>
<dbReference type="PIRSF" id="PIRSF029172">
    <property type="entry name" value="UCP029172_ABC_sbc_YnjB"/>
    <property type="match status" value="1"/>
</dbReference>
<dbReference type="InterPro" id="IPR006059">
    <property type="entry name" value="SBP"/>
</dbReference>
<protein>
    <submittedName>
        <fullName evidence="2">ABC transporter substrate-binding protein</fullName>
    </submittedName>
</protein>
<dbReference type="RefSeq" id="WP_135151955.1">
    <property type="nucleotide sequence ID" value="NZ_SOMN01000009.1"/>
</dbReference>
<dbReference type="Pfam" id="PF13416">
    <property type="entry name" value="SBP_bac_8"/>
    <property type="match status" value="1"/>
</dbReference>
<dbReference type="PANTHER" id="PTHR42779">
    <property type="entry name" value="PROTEIN YNJB"/>
    <property type="match status" value="1"/>
</dbReference>
<dbReference type="OrthoDB" id="3239593at2"/>